<accession>A0A0C3RPN5</accession>
<sequence length="184" mass="20415">MGTCQHRRVPYGGTARLIPAAPFFSFFRRSRPVELSSLKSGRHSSPAARKYTQLRVRTAWRPPGEELEGPTWWHVAERLPDGDSATATSCSGRVVQARQQRRTCPLGARRCSQCRLGGRGPNIPRRRNPDVMDARARKTVARARSREHWTWSDRAGSQMPIAWLAGGAESAGGDAKFCDDDVCG</sequence>
<name>A0A0C3RPN5_PHLG1</name>
<dbReference type="EMBL" id="KN840774">
    <property type="protein sequence ID" value="KIP01516.1"/>
    <property type="molecule type" value="Genomic_DNA"/>
</dbReference>
<evidence type="ECO:0000313" key="2">
    <source>
        <dbReference type="Proteomes" id="UP000053257"/>
    </source>
</evidence>
<evidence type="ECO:0000313" key="1">
    <source>
        <dbReference type="EMBL" id="KIP01516.1"/>
    </source>
</evidence>
<protein>
    <submittedName>
        <fullName evidence="1">Uncharacterized protein</fullName>
    </submittedName>
</protein>
<gene>
    <name evidence="1" type="ORF">PHLGIDRAFT_349883</name>
</gene>
<keyword evidence="2" id="KW-1185">Reference proteome</keyword>
<organism evidence="1 2">
    <name type="scientific">Phlebiopsis gigantea (strain 11061_1 CR5-6)</name>
    <name type="common">White-rot fungus</name>
    <name type="synonym">Peniophora gigantea</name>
    <dbReference type="NCBI Taxonomy" id="745531"/>
    <lineage>
        <taxon>Eukaryota</taxon>
        <taxon>Fungi</taxon>
        <taxon>Dikarya</taxon>
        <taxon>Basidiomycota</taxon>
        <taxon>Agaricomycotina</taxon>
        <taxon>Agaricomycetes</taxon>
        <taxon>Polyporales</taxon>
        <taxon>Phanerochaetaceae</taxon>
        <taxon>Phlebiopsis</taxon>
    </lineage>
</organism>
<dbReference type="Proteomes" id="UP000053257">
    <property type="component" value="Unassembled WGS sequence"/>
</dbReference>
<proteinExistence type="predicted"/>
<dbReference type="HOGENOM" id="CLU_1468716_0_0_1"/>
<dbReference type="AlphaFoldDB" id="A0A0C3RPN5"/>
<reference evidence="1 2" key="1">
    <citation type="journal article" date="2014" name="PLoS Genet.">
        <title>Analysis of the Phlebiopsis gigantea genome, transcriptome and secretome provides insight into its pioneer colonization strategies of wood.</title>
        <authorList>
            <person name="Hori C."/>
            <person name="Ishida T."/>
            <person name="Igarashi K."/>
            <person name="Samejima M."/>
            <person name="Suzuki H."/>
            <person name="Master E."/>
            <person name="Ferreira P."/>
            <person name="Ruiz-Duenas F.J."/>
            <person name="Held B."/>
            <person name="Canessa P."/>
            <person name="Larrondo L.F."/>
            <person name="Schmoll M."/>
            <person name="Druzhinina I.S."/>
            <person name="Kubicek C.P."/>
            <person name="Gaskell J.A."/>
            <person name="Kersten P."/>
            <person name="St John F."/>
            <person name="Glasner J."/>
            <person name="Sabat G."/>
            <person name="Splinter BonDurant S."/>
            <person name="Syed K."/>
            <person name="Yadav J."/>
            <person name="Mgbeahuruike A.C."/>
            <person name="Kovalchuk A."/>
            <person name="Asiegbu F.O."/>
            <person name="Lackner G."/>
            <person name="Hoffmeister D."/>
            <person name="Rencoret J."/>
            <person name="Gutierrez A."/>
            <person name="Sun H."/>
            <person name="Lindquist E."/>
            <person name="Barry K."/>
            <person name="Riley R."/>
            <person name="Grigoriev I.V."/>
            <person name="Henrissat B."/>
            <person name="Kues U."/>
            <person name="Berka R.M."/>
            <person name="Martinez A.T."/>
            <person name="Covert S.F."/>
            <person name="Blanchette R.A."/>
            <person name="Cullen D."/>
        </authorList>
    </citation>
    <scope>NUCLEOTIDE SEQUENCE [LARGE SCALE GENOMIC DNA]</scope>
    <source>
        <strain evidence="1 2">11061_1 CR5-6</strain>
    </source>
</reference>